<dbReference type="InterPro" id="IPR001424">
    <property type="entry name" value="SOD_Cu_Zn_dom"/>
</dbReference>
<gene>
    <name evidence="4" type="ORF">XAT740_LOCUS15306</name>
</gene>
<dbReference type="InterPro" id="IPR036423">
    <property type="entry name" value="SOD-like_Cu/Zn_dom_sf"/>
</dbReference>
<dbReference type="PROSITE" id="PS00332">
    <property type="entry name" value="SOD_CU_ZN_2"/>
    <property type="match status" value="1"/>
</dbReference>
<reference evidence="4" key="1">
    <citation type="submission" date="2021-02" db="EMBL/GenBank/DDBJ databases">
        <authorList>
            <person name="Nowell W R."/>
        </authorList>
    </citation>
    <scope>NUCLEOTIDE SEQUENCE</scope>
</reference>
<comment type="cofactor">
    <cofactor evidence="1">
        <name>Cu cation</name>
        <dbReference type="ChEBI" id="CHEBI:23378"/>
    </cofactor>
    <text evidence="1">Binds 1 copper ion per subunit.</text>
</comment>
<dbReference type="SUPFAM" id="SSF49329">
    <property type="entry name" value="Cu,Zn superoxide dismutase-like"/>
    <property type="match status" value="1"/>
</dbReference>
<feature type="signal peptide" evidence="2">
    <location>
        <begin position="1"/>
        <end position="19"/>
    </location>
</feature>
<comment type="caution">
    <text evidence="4">The sequence shown here is derived from an EMBL/GenBank/DDBJ whole genome shotgun (WGS) entry which is preliminary data.</text>
</comment>
<dbReference type="GO" id="GO:0005507">
    <property type="term" value="F:copper ion binding"/>
    <property type="evidence" value="ECO:0007669"/>
    <property type="project" value="InterPro"/>
</dbReference>
<keyword evidence="5" id="KW-1185">Reference proteome</keyword>
<evidence type="ECO:0000256" key="1">
    <source>
        <dbReference type="RuleBase" id="RU000393"/>
    </source>
</evidence>
<organism evidence="4 5">
    <name type="scientific">Adineta ricciae</name>
    <name type="common">Rotifer</name>
    <dbReference type="NCBI Taxonomy" id="249248"/>
    <lineage>
        <taxon>Eukaryota</taxon>
        <taxon>Metazoa</taxon>
        <taxon>Spiralia</taxon>
        <taxon>Gnathifera</taxon>
        <taxon>Rotifera</taxon>
        <taxon>Eurotatoria</taxon>
        <taxon>Bdelloidea</taxon>
        <taxon>Adinetida</taxon>
        <taxon>Adinetidae</taxon>
        <taxon>Adineta</taxon>
    </lineage>
</organism>
<sequence>MKLLFITLCLLLLVHNEHCSLVATAKLHIDSAQVGIGTLLFHQRDPASPVRIVGIISGLKSNTIHGFHVHRDPLVTGQLNCSAAGPHFNPYNTLHGPREADIKNRHVGDLGNLTANENGTIVVEISDAIIDLYNATRSIANRTIVLHAMRDDGGKGGFPDSNTTGNAGARIACGVISTATEESEVKPYSPKVATMITNFLQKLFP</sequence>
<dbReference type="Gene3D" id="2.60.40.200">
    <property type="entry name" value="Superoxide dismutase, copper/zinc binding domain"/>
    <property type="match status" value="1"/>
</dbReference>
<keyword evidence="1" id="KW-0186">Copper</keyword>
<comment type="cofactor">
    <cofactor evidence="1">
        <name>Zn(2+)</name>
        <dbReference type="ChEBI" id="CHEBI:29105"/>
    </cofactor>
    <text evidence="1">Binds 1 zinc ion per subunit.</text>
</comment>
<evidence type="ECO:0000256" key="2">
    <source>
        <dbReference type="SAM" id="SignalP"/>
    </source>
</evidence>
<accession>A0A814JR25</accession>
<dbReference type="GO" id="GO:0004784">
    <property type="term" value="F:superoxide dismutase activity"/>
    <property type="evidence" value="ECO:0007669"/>
    <property type="project" value="UniProtKB-EC"/>
</dbReference>
<dbReference type="InterPro" id="IPR018152">
    <property type="entry name" value="SOD_Cu/Zn_BS"/>
</dbReference>
<keyword evidence="1" id="KW-0479">Metal-binding</keyword>
<feature type="chain" id="PRO_5032313944" description="Superoxide dismutase [Cu-Zn]" evidence="2">
    <location>
        <begin position="20"/>
        <end position="205"/>
    </location>
</feature>
<dbReference type="InterPro" id="IPR024134">
    <property type="entry name" value="SOD_Cu/Zn_/chaperone"/>
</dbReference>
<dbReference type="PRINTS" id="PR00068">
    <property type="entry name" value="CUZNDISMTASE"/>
</dbReference>
<keyword evidence="1" id="KW-0560">Oxidoreductase</keyword>
<dbReference type="AlphaFoldDB" id="A0A814JR25"/>
<comment type="function">
    <text evidence="1">Destroys radicals which are normally produced within the cells and which are toxic to biological systems.</text>
</comment>
<protein>
    <recommendedName>
        <fullName evidence="1">Superoxide dismutase [Cu-Zn]</fullName>
        <ecNumber evidence="1">1.15.1.1</ecNumber>
    </recommendedName>
</protein>
<dbReference type="Proteomes" id="UP000663828">
    <property type="component" value="Unassembled WGS sequence"/>
</dbReference>
<dbReference type="Pfam" id="PF00080">
    <property type="entry name" value="Sod_Cu"/>
    <property type="match status" value="1"/>
</dbReference>
<dbReference type="CDD" id="cd00305">
    <property type="entry name" value="Cu-Zn_Superoxide_Dismutase"/>
    <property type="match status" value="1"/>
</dbReference>
<keyword evidence="2" id="KW-0732">Signal</keyword>
<proteinExistence type="inferred from homology"/>
<dbReference type="EC" id="1.15.1.1" evidence="1"/>
<evidence type="ECO:0000313" key="5">
    <source>
        <dbReference type="Proteomes" id="UP000663828"/>
    </source>
</evidence>
<keyword evidence="1" id="KW-0862">Zinc</keyword>
<comment type="catalytic activity">
    <reaction evidence="1">
        <text>2 superoxide + 2 H(+) = H2O2 + O2</text>
        <dbReference type="Rhea" id="RHEA:20696"/>
        <dbReference type="ChEBI" id="CHEBI:15378"/>
        <dbReference type="ChEBI" id="CHEBI:15379"/>
        <dbReference type="ChEBI" id="CHEBI:16240"/>
        <dbReference type="ChEBI" id="CHEBI:18421"/>
        <dbReference type="EC" id="1.15.1.1"/>
    </reaction>
</comment>
<dbReference type="EMBL" id="CAJNOR010000942">
    <property type="protein sequence ID" value="CAF1041864.1"/>
    <property type="molecule type" value="Genomic_DNA"/>
</dbReference>
<dbReference type="PANTHER" id="PTHR10003">
    <property type="entry name" value="SUPEROXIDE DISMUTASE CU-ZN -RELATED"/>
    <property type="match status" value="1"/>
</dbReference>
<evidence type="ECO:0000313" key="4">
    <source>
        <dbReference type="EMBL" id="CAF1041864.1"/>
    </source>
</evidence>
<comment type="similarity">
    <text evidence="1">Belongs to the Cu-Zn superoxide dismutase family.</text>
</comment>
<feature type="domain" description="Superoxide dismutase copper/zinc binding" evidence="3">
    <location>
        <begin position="37"/>
        <end position="176"/>
    </location>
</feature>
<name>A0A814JR25_ADIRI</name>
<evidence type="ECO:0000259" key="3">
    <source>
        <dbReference type="Pfam" id="PF00080"/>
    </source>
</evidence>